<feature type="region of interest" description="Disordered" evidence="4">
    <location>
        <begin position="1554"/>
        <end position="1574"/>
    </location>
</feature>
<gene>
    <name evidence="6" type="ORF">FNF31_00103</name>
</gene>
<feature type="region of interest" description="Disordered" evidence="4">
    <location>
        <begin position="141"/>
        <end position="167"/>
    </location>
</feature>
<feature type="compositionally biased region" description="Basic residues" evidence="4">
    <location>
        <begin position="2455"/>
        <end position="2464"/>
    </location>
</feature>
<dbReference type="InterPro" id="IPR045322">
    <property type="entry name" value="HECTD1/TRIP12-like"/>
</dbReference>
<name>A0A5A8DTY5_CAFRO</name>
<accession>A0A5A8DTY5</accession>
<evidence type="ECO:0000256" key="2">
    <source>
        <dbReference type="ARBA" id="ARBA00022786"/>
    </source>
</evidence>
<dbReference type="GO" id="GO:0061630">
    <property type="term" value="F:ubiquitin protein ligase activity"/>
    <property type="evidence" value="ECO:0007669"/>
    <property type="project" value="InterPro"/>
</dbReference>
<feature type="compositionally biased region" description="Low complexity" evidence="4">
    <location>
        <begin position="1554"/>
        <end position="1569"/>
    </location>
</feature>
<evidence type="ECO:0000256" key="3">
    <source>
        <dbReference type="PROSITE-ProRule" id="PRU00104"/>
    </source>
</evidence>
<dbReference type="Proteomes" id="UP000325113">
    <property type="component" value="Unassembled WGS sequence"/>
</dbReference>
<evidence type="ECO:0000313" key="6">
    <source>
        <dbReference type="EMBL" id="KAA0168942.1"/>
    </source>
</evidence>
<dbReference type="Pfam" id="PF00632">
    <property type="entry name" value="HECT"/>
    <property type="match status" value="1"/>
</dbReference>
<dbReference type="PANTHER" id="PTHR45670">
    <property type="entry name" value="E3 UBIQUITIN-PROTEIN LIGASE TRIP12"/>
    <property type="match status" value="1"/>
</dbReference>
<sequence length="3441" mass="352063">MASEMLEAYVGMLESGVDPDTQAMLLGEIASFLLVENSGLPPSLFRRLQALALVAIVGDDFDSGLWRSGVTLAQAIVKNGESTGSAAALQPPPPLVTAIASKVESAIANGDKALADGMFEFLRLCTRSAARLGHRPAMFRAGGMPGDGAGAGSARGGGSGEDAEEGPGAALAAAASALLTATGRLHMDRVHIEKTLRLATEAARAAGHDQSQLSELAGGLCAQAGQLVLASAPSVSEAACKLVSTLVTAALATLSASRASPGMRSPKLRGSATGGRDSSAGGAERAEAALARSVTSARLVATLAGTVAPLLLSLLSSSQGSTASSDTTAALVGAAASLLADRHTKATFAACAEQVGLRRAVCSGILAACGVRAGSDEWRRVRPAADDVELLLSSHAASEEASGAAGSEASGVRVPTAPVHGSKAARQVSELLRLGAGLVAGLAEPAQSLSDQVPEAVAATGRTADGRESALPVDRAAMDDAVRAQTSTAVESLGASRSADVAGTGGAGTEASGQGAANEAVLVRHRLAMPPEMAASMLSRAASAISPSRPEDMLGWSPRRALGEEGTAPASSDAMLATPPSLSARVRSPFCSAEVKVLADAAVDLLQAGEEDARLCMADAGFARTGSFDGPDLAASLRRCEEALASVRRLLEPPLVVTGFESVAAGLPVAVASFLRVRPGHGADSSLAAIAAAKPALAGATASPAGPVQRLQLAVAPGADAALGARRLHVLASAFCGGAPGAAGDGGAGRFGDVSLAMDRLCRVLRMSAIGGAGSLWSHVGHHGVFEQPSQLAHFGKHAAFFELRPSERSLQAILDRARLAGASAGAVQQASRVLRGLLRRFKISLPLNASGRHIKERLASCLAAFAAGVGEDAAGNVRGFGALPDAAWEGRGAKPVRLALSWKSAELAKLDCGSYPRGDDGGRDSGAVAAHATALLPGERLLQMQGSPSALLYVVARPGDGEPYVGLHIRNLAACTSRVWVAVRARGRHQQLVVSAARDEQGRLLTPDPRGAVLPPRAAGPASLRAEEGGRTAVVRFAIPPGGLVRDAVALRVLGGPGSSSGLGASEASAAASVPVAAANFVMSWASELVLDKSEDLLAWPAAWPSSVHGPLRSGPPGEDGERAFKGGSGPRPSPQGVLMGRRSGAAREGIGRRGIGRGAYDGTLARSRSGAAPSAAAAGTDEAVYGHMDPDGEGKDFEGFAVSKPVVAQVVRLDRVAARQAVKGQPSCITRRQAFFSAALAAAATPPAATTAAVVGGRLIGGERDAGGSAQRSGSLCGGSLGGGVAADPEPSQVKQVRLCCHPPSAGGPASHFLVTVVIADPSKHVPDRPGLAIADVPAAMATALLPVDARAVADVLAGTGSLDMATKSISRKARRSVSSPDAGESPESPGASFGGAGPGSLFAKRSTVSLSARLGEARPRDGPPGVSAHAGDGEADASEARIALSALDGLLADAAAAGVAIQPDRDALRAALRLGAPSDAERLAEPGQPAIAEGAKLQASAAGRTHFVAPDVLRPGVGLDEEAALARALQLQLSPETAASLDAAEVAVGQPRAGGAAAPDPAGTPADESGTPIAFRAIVTPGESMSDLFNVLDKDGRFGAPGTFFVHAQPLDSYFPSVLEARSPHSAQRASSGGSAGSSPKSSRRRSGRGSSGHSTGAADRPHSPAGAAAAAAAAAAGCPSPRECSDSLYPDWISAQPSKLSGAVFSSSALVCVRLLFRAFASAPLLPRDTAEVEAAASGVTSGPSKAAYSAAPSRKDDGSGAAAATAGPAVPSSAVQQSKHFAWLEGGSLEVSQRRTSKPVPALDLPAHGAWPTKRSALVGGQELVSETLHAKLHPAAMTVGDFARFVTGLSGQYMDSSTLQEQGGILRAKRVMSKFGRTHARAVIEACRRDREPLPDYVVSAIRDAGERRAAVGTALCTGAAGGATDAAAAASGDAEVRLARLAEAASLASKPPSAFTNADVDSLVALLCEPELASADAEAVATAPANAFGFPWRPALSDGVLTEPDFVAFMLEAAHRNSSGLTRDFAGLGFLPAASGFLGPFLPPVWSPHLPLQWVEASAGSEGMQMPEEEDPSELDLEAVRQVLLRSALQPALGKASLDDAISSRAGALAMVRHGAGAAAPAVERLWGRWRLEDEGEVAYVHDDALGEQHPLPEEGAGHTDGTARVRIVGVRPAAQRPLVPASERAAAHAEARRQAALTAARAAVAGGSALAAWSDASIAKFLSKQAADHAGGWACGAGSASGIKPAAATAASRRLTALEDVAAAQNSAALLRPERMLAGLAQELRVFLSGAVVDEDASVYAIDTFAPVSGKSASPQGAAGKDPAPGEETMGGIPVSLALGRASRPRGRSPPEAPPASLYVGSYIAVDWTPFGVNRWYGAVVRSMLQCPGGVRHVLDYDDGDTYSIDLSAFSHVFIAPAGSFGLTPEDTAEAEAAVPTPPGAVLGPGRSHRIGRRPPPRGGSRALRMSFAKLLRERQVPGHARLAQGSSRSSGPDQARSTRILHYDLAPPEVGSLDQSWLRQLEAGTGAAGALLPPWAAAGPLLLTGPGVPAPAVAPADGDAPAPDMSALQYDEGIQAAAAAGASSQAAASAVPSPAPGTLPDGSAERSDASVPVPDNVWVLPAALFVPTAAIDRAARRALGLSDREELIGAGSALSVEVGVAPEAARKEPSPSSDADSGAHDAEDVCCPVVLSGGGGMAAAFAEAAPVARASSILPRSSPVSPLLMPSHRSLEGLLLRAGSMPADSPPGELERPELRRSLATLAAIAPEEVAAFARQLPWLALPGGTDAEQPAGDALASLAMVARVAQEVVSASPESAARATASDFEVAAAASAFETQLGDNVAVAFGCLPRWLRLVAVAARFAIPHALRRRYFFYVAFGPTRRMLAVQEELGQALPGESADKAAARARARDNDPERIIITHVKAVASRRSVLRSARAIFRWWCAPLQRHQRSLALVRRARLLAQAEHAATTPWAAPEPEAPGSARAVFAAGLHGASELPPAELQRALGGQSAPKLARSSGLGSAATPASLCLPLPPPWCDDMGRRKGELNVSFAGEEAHGAGVTREFYTLVFRRLRETRLGLWMDTPSEDEGVALAAAASGVEASRRFVFAPHGLFPAPLPADADDAARVLDLFVLAGRAAAKALEDGHRDIDFPVSVPFAKLLLEAPVGLADMAVVDPDMGPTVRVLGQALRMLDRAEALGRSELRAEATAMCEALCLTWCVGTDELVPGGADVEVTVGNVRAFCRALVHHRLVRQASVQARAFRHGFASIADVSALRMLSPEELASLLSDLHVHSGASQDHLWRPEAIRESLLFHDSSQFRFERDSPAITDFVRALSELSPADRRLFLEFATASPRLPEEGFSALRPRRLQVNKRTPARGRTPDDVPIFCRVCTSELSLPEYSSYETLKRRLHEAIHSIADGLGGFRQHA</sequence>
<dbReference type="Gene3D" id="3.30.2160.10">
    <property type="entry name" value="Hect, E3 ligase catalytic domain"/>
    <property type="match status" value="1"/>
</dbReference>
<feature type="region of interest" description="Disordered" evidence="4">
    <location>
        <begin position="1418"/>
        <end position="1437"/>
    </location>
</feature>
<feature type="region of interest" description="Disordered" evidence="4">
    <location>
        <begin position="399"/>
        <end position="418"/>
    </location>
</feature>
<dbReference type="SMART" id="SM00119">
    <property type="entry name" value="HECTc"/>
    <property type="match status" value="1"/>
</dbReference>
<feature type="region of interest" description="Disordered" evidence="4">
    <location>
        <begin position="449"/>
        <end position="472"/>
    </location>
</feature>
<keyword evidence="2 3" id="KW-0833">Ubl conjugation pathway</keyword>
<feature type="active site" description="Glycyl thioester intermediate" evidence="3">
    <location>
        <position position="3404"/>
    </location>
</feature>
<feature type="region of interest" description="Disordered" evidence="4">
    <location>
        <begin position="1740"/>
        <end position="1776"/>
    </location>
</feature>
<feature type="compositionally biased region" description="Low complexity" evidence="4">
    <location>
        <begin position="1629"/>
        <end position="1644"/>
    </location>
</feature>
<feature type="region of interest" description="Disordered" evidence="4">
    <location>
        <begin position="1625"/>
        <end position="1672"/>
    </location>
</feature>
<dbReference type="EMBL" id="VLTM01000001">
    <property type="protein sequence ID" value="KAA0168942.1"/>
    <property type="molecule type" value="Genomic_DNA"/>
</dbReference>
<protein>
    <recommendedName>
        <fullName evidence="5">HECT domain-containing protein</fullName>
    </recommendedName>
</protein>
<feature type="region of interest" description="Disordered" evidence="4">
    <location>
        <begin position="1370"/>
        <end position="1401"/>
    </location>
</feature>
<dbReference type="SUPFAM" id="SSF56204">
    <property type="entry name" value="Hect, E3 ligase catalytic domain"/>
    <property type="match status" value="1"/>
</dbReference>
<reference evidence="6 7" key="1">
    <citation type="submission" date="2019-07" db="EMBL/GenBank/DDBJ databases">
        <title>Genomes of Cafeteria roenbergensis.</title>
        <authorList>
            <person name="Fischer M.G."/>
            <person name="Hackl T."/>
            <person name="Roman M."/>
        </authorList>
    </citation>
    <scope>NUCLEOTIDE SEQUENCE [LARGE SCALE GENOMIC DNA]</scope>
    <source>
        <strain evidence="6 7">Cflag</strain>
    </source>
</reference>
<proteinExistence type="predicted"/>
<organism evidence="6 7">
    <name type="scientific">Cafeteria roenbergensis</name>
    <name type="common">Marine flagellate</name>
    <dbReference type="NCBI Taxonomy" id="33653"/>
    <lineage>
        <taxon>Eukaryota</taxon>
        <taxon>Sar</taxon>
        <taxon>Stramenopiles</taxon>
        <taxon>Bigyra</taxon>
        <taxon>Opalozoa</taxon>
        <taxon>Bicosoecida</taxon>
        <taxon>Cafeteriaceae</taxon>
        <taxon>Cafeteria</taxon>
    </lineage>
</organism>
<feature type="region of interest" description="Disordered" evidence="4">
    <location>
        <begin position="259"/>
        <end position="284"/>
    </location>
</feature>
<dbReference type="GO" id="GO:0000209">
    <property type="term" value="P:protein polyubiquitination"/>
    <property type="evidence" value="ECO:0007669"/>
    <property type="project" value="TreeGrafter"/>
</dbReference>
<evidence type="ECO:0000259" key="5">
    <source>
        <dbReference type="PROSITE" id="PS50237"/>
    </source>
</evidence>
<evidence type="ECO:0000313" key="7">
    <source>
        <dbReference type="Proteomes" id="UP000325113"/>
    </source>
</evidence>
<feature type="compositionally biased region" description="Low complexity" evidence="4">
    <location>
        <begin position="1764"/>
        <end position="1776"/>
    </location>
</feature>
<feature type="region of interest" description="Disordered" evidence="4">
    <location>
        <begin position="544"/>
        <end position="576"/>
    </location>
</feature>
<feature type="region of interest" description="Disordered" evidence="4">
    <location>
        <begin position="2597"/>
        <end position="2619"/>
    </location>
</feature>
<evidence type="ECO:0000256" key="1">
    <source>
        <dbReference type="ARBA" id="ARBA00022679"/>
    </source>
</evidence>
<feature type="region of interest" description="Disordered" evidence="4">
    <location>
        <begin position="2444"/>
        <end position="2470"/>
    </location>
</feature>
<dbReference type="Gene3D" id="3.90.1750.10">
    <property type="entry name" value="Hect, E3 ligase catalytic domains"/>
    <property type="match status" value="1"/>
</dbReference>
<feature type="domain" description="HECT" evidence="5">
    <location>
        <begin position="3049"/>
        <end position="3437"/>
    </location>
</feature>
<dbReference type="Gene3D" id="3.30.2410.10">
    <property type="entry name" value="Hect, E3 ligase catalytic domain"/>
    <property type="match status" value="1"/>
</dbReference>
<feature type="region of interest" description="Disordered" evidence="4">
    <location>
        <begin position="2317"/>
        <end position="2340"/>
    </location>
</feature>
<feature type="region of interest" description="Disordered" evidence="4">
    <location>
        <begin position="1107"/>
        <end position="1160"/>
    </location>
</feature>
<keyword evidence="1" id="KW-0808">Transferase</keyword>
<feature type="compositionally biased region" description="Gly residues" evidence="4">
    <location>
        <begin position="143"/>
        <end position="160"/>
    </location>
</feature>
<feature type="region of interest" description="Disordered" evidence="4">
    <location>
        <begin position="2670"/>
        <end position="2690"/>
    </location>
</feature>
<evidence type="ECO:0000256" key="4">
    <source>
        <dbReference type="SAM" id="MobiDB-lite"/>
    </source>
</evidence>
<feature type="region of interest" description="Disordered" evidence="4">
    <location>
        <begin position="488"/>
        <end position="516"/>
    </location>
</feature>
<feature type="compositionally biased region" description="Low complexity" evidence="4">
    <location>
        <begin position="399"/>
        <end position="411"/>
    </location>
</feature>
<dbReference type="InterPro" id="IPR035983">
    <property type="entry name" value="Hect_E3_ubiquitin_ligase"/>
</dbReference>
<dbReference type="PANTHER" id="PTHR45670:SF1">
    <property type="entry name" value="E3 UBIQUITIN-PROTEIN LIGASE HECTD1"/>
    <property type="match status" value="1"/>
</dbReference>
<dbReference type="InterPro" id="IPR000569">
    <property type="entry name" value="HECT_dom"/>
</dbReference>
<dbReference type="GO" id="GO:0043161">
    <property type="term" value="P:proteasome-mediated ubiquitin-dependent protein catabolic process"/>
    <property type="evidence" value="ECO:0007669"/>
    <property type="project" value="TreeGrafter"/>
</dbReference>
<comment type="caution">
    <text evidence="6">The sequence shown here is derived from an EMBL/GenBank/DDBJ whole genome shotgun (WGS) entry which is preliminary data.</text>
</comment>
<dbReference type="PROSITE" id="PS50237">
    <property type="entry name" value="HECT"/>
    <property type="match status" value="1"/>
</dbReference>